<evidence type="ECO:0000313" key="5">
    <source>
        <dbReference type="EMBL" id="NEE00181.1"/>
    </source>
</evidence>
<dbReference type="Proteomes" id="UP000475214">
    <property type="component" value="Unassembled WGS sequence"/>
</dbReference>
<dbReference type="CDD" id="cd03801">
    <property type="entry name" value="GT4_PimA-like"/>
    <property type="match status" value="1"/>
</dbReference>
<name>A0A6L9S608_9ACTN</name>
<organism evidence="5 6">
    <name type="scientific">Phytoactinopolyspora halotolerans</name>
    <dbReference type="NCBI Taxonomy" id="1981512"/>
    <lineage>
        <taxon>Bacteria</taxon>
        <taxon>Bacillati</taxon>
        <taxon>Actinomycetota</taxon>
        <taxon>Actinomycetes</taxon>
        <taxon>Jiangellales</taxon>
        <taxon>Jiangellaceae</taxon>
        <taxon>Phytoactinopolyspora</taxon>
    </lineage>
</organism>
<keyword evidence="2" id="KW-0328">Glycosyltransferase</keyword>
<accession>A0A6L9S608</accession>
<dbReference type="Pfam" id="PF00534">
    <property type="entry name" value="Glycos_transf_1"/>
    <property type="match status" value="1"/>
</dbReference>
<dbReference type="AlphaFoldDB" id="A0A6L9S608"/>
<sequence length="398" mass="43604">MTAPAGTWRTHPVRAAVLVDHPSQHIAPGLRLLTERVEIRPRVYYWNPATRGVYDRGFGRHVRWNVDLHSGYDWWAPPTGASAGRRWMAAWRKLHRDRPDVVLTFGWASPIARVGIAYSTVTRTPLLYYGDTNGHVEPTTWRHRLRGLVLRRLFRRAAGAVSTGAFNRDFYLAHGLPPELVYPGVLPANVTLFHSVAAPRRRLRDQEGAERALVIGFAGKFTSVKGVPDMVDAVARLPRDRPWKLHLIGDGPLRPQLESAVAQRDLTERVHFLGFRNADELPALMSEIDIMVMPSRKEPRGLVAIEAMAAGAAVVVSSATGLWGPGDVIQHRRTGVVFPAGDVEALATCIRELLGDPGLRTCLATAGQAQSLSFGPADFASTVGDALLATIRGNSDGG</sequence>
<dbReference type="SUPFAM" id="SSF53756">
    <property type="entry name" value="UDP-Glycosyltransferase/glycogen phosphorylase"/>
    <property type="match status" value="1"/>
</dbReference>
<dbReference type="InterPro" id="IPR001296">
    <property type="entry name" value="Glyco_trans_1"/>
</dbReference>
<protein>
    <submittedName>
        <fullName evidence="5">Glycosyltransferase family 4 protein</fullName>
    </submittedName>
</protein>
<evidence type="ECO:0000259" key="4">
    <source>
        <dbReference type="Pfam" id="PF00534"/>
    </source>
</evidence>
<dbReference type="RefSeq" id="WP_163735518.1">
    <property type="nucleotide sequence ID" value="NZ_JAAGOA010000005.1"/>
</dbReference>
<reference evidence="5 6" key="1">
    <citation type="submission" date="2020-02" db="EMBL/GenBank/DDBJ databases">
        <authorList>
            <person name="Li X.-J."/>
            <person name="Han X.-M."/>
        </authorList>
    </citation>
    <scope>NUCLEOTIDE SEQUENCE [LARGE SCALE GENOMIC DNA]</scope>
    <source>
        <strain evidence="5 6">CCTCC AB 2017055</strain>
    </source>
</reference>
<keyword evidence="3 5" id="KW-0808">Transferase</keyword>
<evidence type="ECO:0000256" key="3">
    <source>
        <dbReference type="ARBA" id="ARBA00022679"/>
    </source>
</evidence>
<gene>
    <name evidence="5" type="ORF">G1H10_08355</name>
</gene>
<dbReference type="EMBL" id="JAAGOA010000005">
    <property type="protein sequence ID" value="NEE00181.1"/>
    <property type="molecule type" value="Genomic_DNA"/>
</dbReference>
<dbReference type="PANTHER" id="PTHR12526">
    <property type="entry name" value="GLYCOSYLTRANSFERASE"/>
    <property type="match status" value="1"/>
</dbReference>
<keyword evidence="6" id="KW-1185">Reference proteome</keyword>
<dbReference type="PANTHER" id="PTHR12526:SF640">
    <property type="entry name" value="COLANIC ACID BIOSYNTHESIS GLYCOSYLTRANSFERASE WCAL-RELATED"/>
    <property type="match status" value="1"/>
</dbReference>
<proteinExistence type="inferred from homology"/>
<evidence type="ECO:0000256" key="2">
    <source>
        <dbReference type="ARBA" id="ARBA00022676"/>
    </source>
</evidence>
<evidence type="ECO:0000256" key="1">
    <source>
        <dbReference type="ARBA" id="ARBA00009481"/>
    </source>
</evidence>
<comment type="similarity">
    <text evidence="1">Belongs to the glycosyltransferase group 1 family. Glycosyltransferase 4 subfamily.</text>
</comment>
<comment type="caution">
    <text evidence="5">The sequence shown here is derived from an EMBL/GenBank/DDBJ whole genome shotgun (WGS) entry which is preliminary data.</text>
</comment>
<dbReference type="GO" id="GO:0016757">
    <property type="term" value="F:glycosyltransferase activity"/>
    <property type="evidence" value="ECO:0007669"/>
    <property type="project" value="UniProtKB-KW"/>
</dbReference>
<dbReference type="Gene3D" id="3.40.50.2000">
    <property type="entry name" value="Glycogen Phosphorylase B"/>
    <property type="match status" value="2"/>
</dbReference>
<feature type="domain" description="Glycosyl transferase family 1" evidence="4">
    <location>
        <begin position="202"/>
        <end position="368"/>
    </location>
</feature>
<evidence type="ECO:0000313" key="6">
    <source>
        <dbReference type="Proteomes" id="UP000475214"/>
    </source>
</evidence>